<keyword evidence="12" id="KW-0675">Receptor</keyword>
<dbReference type="GO" id="GO:0043066">
    <property type="term" value="P:negative regulation of apoptotic process"/>
    <property type="evidence" value="ECO:0007669"/>
    <property type="project" value="TreeGrafter"/>
</dbReference>
<keyword evidence="11" id="KW-0829">Tyrosine-protein kinase</keyword>
<dbReference type="Proteomes" id="UP000748531">
    <property type="component" value="Unassembled WGS sequence"/>
</dbReference>
<organism evidence="17 18">
    <name type="scientific">Paragonimus heterotremus</name>
    <dbReference type="NCBI Taxonomy" id="100268"/>
    <lineage>
        <taxon>Eukaryota</taxon>
        <taxon>Metazoa</taxon>
        <taxon>Spiralia</taxon>
        <taxon>Lophotrochozoa</taxon>
        <taxon>Platyhelminthes</taxon>
        <taxon>Trematoda</taxon>
        <taxon>Digenea</taxon>
        <taxon>Plagiorchiida</taxon>
        <taxon>Troglotremata</taxon>
        <taxon>Troglotrematidae</taxon>
        <taxon>Paragonimus</taxon>
    </lineage>
</organism>
<dbReference type="InterPro" id="IPR011009">
    <property type="entry name" value="Kinase-like_dom_sf"/>
</dbReference>
<proteinExistence type="predicted"/>
<dbReference type="InterPro" id="IPR006212">
    <property type="entry name" value="Furin_repeat"/>
</dbReference>
<dbReference type="GO" id="GO:0009925">
    <property type="term" value="C:basal plasma membrane"/>
    <property type="evidence" value="ECO:0007669"/>
    <property type="project" value="TreeGrafter"/>
</dbReference>
<keyword evidence="8" id="KW-0067">ATP-binding</keyword>
<dbReference type="Gene3D" id="3.80.20.20">
    <property type="entry name" value="Receptor L-domain"/>
    <property type="match status" value="2"/>
</dbReference>
<gene>
    <name evidence="17" type="ORF">PHET_02534</name>
</gene>
<dbReference type="GO" id="GO:0008284">
    <property type="term" value="P:positive regulation of cell population proliferation"/>
    <property type="evidence" value="ECO:0007669"/>
    <property type="project" value="TreeGrafter"/>
</dbReference>
<feature type="region of interest" description="Disordered" evidence="15">
    <location>
        <begin position="1542"/>
        <end position="1595"/>
    </location>
</feature>
<comment type="catalytic activity">
    <reaction evidence="14">
        <text>L-tyrosyl-[protein] + ATP = O-phospho-L-tyrosyl-[protein] + ADP + H(+)</text>
        <dbReference type="Rhea" id="RHEA:10596"/>
        <dbReference type="Rhea" id="RHEA-COMP:10136"/>
        <dbReference type="Rhea" id="RHEA-COMP:20101"/>
        <dbReference type="ChEBI" id="CHEBI:15378"/>
        <dbReference type="ChEBI" id="CHEBI:30616"/>
        <dbReference type="ChEBI" id="CHEBI:46858"/>
        <dbReference type="ChEBI" id="CHEBI:61978"/>
        <dbReference type="ChEBI" id="CHEBI:456216"/>
        <dbReference type="EC" id="2.7.10.1"/>
    </reaction>
</comment>
<dbReference type="Pfam" id="PF07714">
    <property type="entry name" value="PK_Tyr_Ser-Thr"/>
    <property type="match status" value="1"/>
</dbReference>
<dbReference type="FunFam" id="1.10.510.10:FF:000027">
    <property type="entry name" value="Receptor protein-tyrosine kinase"/>
    <property type="match status" value="1"/>
</dbReference>
<dbReference type="OrthoDB" id="6219513at2759"/>
<dbReference type="EMBL" id="LUCH01000843">
    <property type="protein sequence ID" value="KAF5404194.1"/>
    <property type="molecule type" value="Genomic_DNA"/>
</dbReference>
<evidence type="ECO:0000256" key="8">
    <source>
        <dbReference type="ARBA" id="ARBA00022840"/>
    </source>
</evidence>
<dbReference type="InterPro" id="IPR036941">
    <property type="entry name" value="Rcpt_L-dom_sf"/>
</dbReference>
<dbReference type="GO" id="GO:0004714">
    <property type="term" value="F:transmembrane receptor protein tyrosine kinase activity"/>
    <property type="evidence" value="ECO:0007669"/>
    <property type="project" value="UniProtKB-EC"/>
</dbReference>
<dbReference type="CDD" id="cd00064">
    <property type="entry name" value="FU"/>
    <property type="match status" value="4"/>
</dbReference>
<evidence type="ECO:0000313" key="17">
    <source>
        <dbReference type="EMBL" id="KAF5404194.1"/>
    </source>
</evidence>
<evidence type="ECO:0000256" key="9">
    <source>
        <dbReference type="ARBA" id="ARBA00022989"/>
    </source>
</evidence>
<accession>A0A8J4TG46</accession>
<dbReference type="SMART" id="SM00261">
    <property type="entry name" value="FU"/>
    <property type="match status" value="6"/>
</dbReference>
<dbReference type="InterPro" id="IPR009030">
    <property type="entry name" value="Growth_fac_rcpt_cys_sf"/>
</dbReference>
<dbReference type="PROSITE" id="PS50011">
    <property type="entry name" value="PROTEIN_KINASE_DOM"/>
    <property type="match status" value="1"/>
</dbReference>
<dbReference type="SUPFAM" id="SSF56112">
    <property type="entry name" value="Protein kinase-like (PK-like)"/>
    <property type="match status" value="1"/>
</dbReference>
<protein>
    <recommendedName>
        <fullName evidence="2">receptor protein-tyrosine kinase</fullName>
        <ecNumber evidence="2">2.7.10.1</ecNumber>
    </recommendedName>
</protein>
<evidence type="ECO:0000256" key="10">
    <source>
        <dbReference type="ARBA" id="ARBA00023136"/>
    </source>
</evidence>
<evidence type="ECO:0000256" key="14">
    <source>
        <dbReference type="ARBA" id="ARBA00051243"/>
    </source>
</evidence>
<dbReference type="PROSITE" id="PS00109">
    <property type="entry name" value="PROTEIN_KINASE_TYR"/>
    <property type="match status" value="1"/>
</dbReference>
<dbReference type="Gene3D" id="2.10.220.10">
    <property type="entry name" value="Hormone Receptor, Insulin-like Growth Factor Receptor 1, Chain A, domain 2"/>
    <property type="match status" value="3"/>
</dbReference>
<dbReference type="InterPro" id="IPR050122">
    <property type="entry name" value="RTK"/>
</dbReference>
<feature type="compositionally biased region" description="Polar residues" evidence="15">
    <location>
        <begin position="1222"/>
        <end position="1236"/>
    </location>
</feature>
<keyword evidence="18" id="KW-1185">Reference proteome</keyword>
<comment type="caution">
    <text evidence="17">The sequence shown here is derived from an EMBL/GenBank/DDBJ whole genome shotgun (WGS) entry which is preliminary data.</text>
</comment>
<evidence type="ECO:0000256" key="1">
    <source>
        <dbReference type="ARBA" id="ARBA00004479"/>
    </source>
</evidence>
<evidence type="ECO:0000256" key="15">
    <source>
        <dbReference type="SAM" id="MobiDB-lite"/>
    </source>
</evidence>
<dbReference type="InterPro" id="IPR000719">
    <property type="entry name" value="Prot_kinase_dom"/>
</dbReference>
<evidence type="ECO:0000256" key="4">
    <source>
        <dbReference type="ARBA" id="ARBA00022679"/>
    </source>
</evidence>
<name>A0A8J4TG46_9TREM</name>
<dbReference type="PANTHER" id="PTHR24416:SF566">
    <property type="entry name" value="EPIDERMAL GROWTH FACTOR RECEPTOR"/>
    <property type="match status" value="1"/>
</dbReference>
<keyword evidence="10" id="KW-0472">Membrane</keyword>
<dbReference type="Pfam" id="PF01030">
    <property type="entry name" value="Recep_L_domain"/>
    <property type="match status" value="2"/>
</dbReference>
<evidence type="ECO:0000256" key="13">
    <source>
        <dbReference type="ARBA" id="ARBA00023180"/>
    </source>
</evidence>
<dbReference type="SUPFAM" id="SSF57184">
    <property type="entry name" value="Growth factor receptor domain"/>
    <property type="match status" value="3"/>
</dbReference>
<evidence type="ECO:0000256" key="2">
    <source>
        <dbReference type="ARBA" id="ARBA00011902"/>
    </source>
</evidence>
<evidence type="ECO:0000256" key="3">
    <source>
        <dbReference type="ARBA" id="ARBA00022553"/>
    </source>
</evidence>
<dbReference type="InterPro" id="IPR001245">
    <property type="entry name" value="Ser-Thr/Tyr_kinase_cat_dom"/>
</dbReference>
<dbReference type="GO" id="GO:0043235">
    <property type="term" value="C:receptor complex"/>
    <property type="evidence" value="ECO:0007669"/>
    <property type="project" value="TreeGrafter"/>
</dbReference>
<evidence type="ECO:0000256" key="12">
    <source>
        <dbReference type="ARBA" id="ARBA00023170"/>
    </source>
</evidence>
<keyword evidence="3" id="KW-0597">Phosphoprotein</keyword>
<dbReference type="SUPFAM" id="SSF52058">
    <property type="entry name" value="L domain-like"/>
    <property type="match status" value="2"/>
</dbReference>
<dbReference type="InterPro" id="IPR020635">
    <property type="entry name" value="Tyr_kinase_cat_dom"/>
</dbReference>
<evidence type="ECO:0000256" key="6">
    <source>
        <dbReference type="ARBA" id="ARBA00022741"/>
    </source>
</evidence>
<dbReference type="GO" id="GO:0022008">
    <property type="term" value="P:neurogenesis"/>
    <property type="evidence" value="ECO:0007669"/>
    <property type="project" value="TreeGrafter"/>
</dbReference>
<dbReference type="InterPro" id="IPR006211">
    <property type="entry name" value="Furin-like_Cys-rich_dom"/>
</dbReference>
<comment type="subcellular location">
    <subcellularLocation>
        <location evidence="1">Membrane</location>
        <topology evidence="1">Single-pass type I membrane protein</topology>
    </subcellularLocation>
</comment>
<dbReference type="SMART" id="SM00219">
    <property type="entry name" value="TyrKc"/>
    <property type="match status" value="1"/>
</dbReference>
<feature type="compositionally biased region" description="Polar residues" evidence="15">
    <location>
        <begin position="1205"/>
        <end position="1214"/>
    </location>
</feature>
<evidence type="ECO:0000259" key="16">
    <source>
        <dbReference type="PROSITE" id="PS50011"/>
    </source>
</evidence>
<feature type="region of interest" description="Disordered" evidence="15">
    <location>
        <begin position="1893"/>
        <end position="1931"/>
    </location>
</feature>
<dbReference type="PANTHER" id="PTHR24416">
    <property type="entry name" value="TYROSINE-PROTEIN KINASE RECEPTOR"/>
    <property type="match status" value="1"/>
</dbReference>
<dbReference type="Pfam" id="PF00757">
    <property type="entry name" value="Furin-like"/>
    <property type="match status" value="1"/>
</dbReference>
<evidence type="ECO:0000313" key="18">
    <source>
        <dbReference type="Proteomes" id="UP000748531"/>
    </source>
</evidence>
<keyword evidence="9" id="KW-1133">Transmembrane helix</keyword>
<dbReference type="Gene3D" id="1.10.510.10">
    <property type="entry name" value="Transferase(Phosphotransferase) domain 1"/>
    <property type="match status" value="1"/>
</dbReference>
<sequence>MVGCRFLGGFLFQFYLPWKIQVVVSGYFYLVLDGFIADVGTNRLCYTDMKNIGGFPKNDSFVVLAKMFGGNCTHIIGNLVLTDIYVQNDGRDPDLSFLQSIREITGYLIIMYSNVANLPLTNLRVIRAENGGYHIRDDLEPAAVVIRRNYKNGLYLRNIDFRNLKSIVRGSVYMYDNPGLCFWSQYIHWPTLFETPGEQRVVGKQVVEENNPYAHLESGPHDDWSEVMPSVDCQAWNCSEACLPFSDGQRHCWDSSPTGCQIESRCTDVLCDRCYRDGQKQFCCHEQCLGGCSGPLPTQCEACKEFNDNGTCRATCPRRTTGLVDSTPTRLASKYRMSNFCVIECAPGFLIENDACVTHCIDTNAHPIGKICQPCDGQCPKVCELSYPRSQTGFELKVLNAENLRNLTNCTYLRGDLVIANESFYPSVSVVEHKPITHVDQLWAMHSLQEISGYVYLDLGFFGTKLVNLSFLENLVKVGGYLPAVRASVMVMNSGAVIPGLRSLRQVPHGRVEFFNNSRMCYLQSLPWLVSSPDEHPDHLDQTELVDHMQIHVADKPDQYACAARGAVCHPNCNPTYGCWGPGLDQCVRCLNRRAGEHSCVLSCDELPGFMSEHTAGVEEMNLANGKQDLEDNEDHRNVSVNSKNNWVIMDPTDAINHVLTGSPYADQVCVPCHPECQRTCTGPGPHQCIGECKTAWADGRCVSECDRHSFLNLDLRVCEPCQSHCHQRQTTHLPICTGPGRHPGLGGCNKCERLLVRNTLDIAPHMGDLFYRDLQSLSCHHGDCPSGTYLTSEIIRPDSVFAHVAETFTSVLPICRPCHPLCVRCSAPSLTEAQPHRLGCIECIGFWFRETCVEHCPEKDTYTIELPQSVTPSEWSTLLQNEAQLSPPNSTGNRTRQLRGRCLACHVTCSTGCWGPESSQCNHCLNWRVYLSLLTPELMQANPELAALKRNISLQQPVIDQLPVHEIFGSFVCVDTCPIGLNYHILDPSTRDQLCHFESILSALHRDHIFAENRALARHVHHTSIPLAGSNPKEQSTHATVALLWLTILSICVVVSVISYCFFRARKFKWMKVQSDPDALGRSAVKQFLLCPTLGNWITSTSSYSDEFGSKVNTTFNSKSETVEINTTSSSIHDSLASRTAGLTESQYDSFRSTRMTPKAPNLGRLIMIQSDDLILDEKFGPLGTGAFGAVYRGMWKVPDHESTPGTSYQSDTSTDDHRPNSTQSATTLMTTLPSPSEDDEDVIEQPLLTGLVVKPIAERNQAMRFKLLPVAVKILNDVRGSSDLQALLDEAKVMASVSHRHCLPLLGVCLSQTRKCLVSAYVVNGSLERYLRLHAPALPSQLLLEWAAQIADGMAYLQSCGIIHRDLATRNVLVTSKDHLQITDFGLAKMLEPEDEENKGEVIVRSGRVPIRWLAIETLAHGRYSFKTDVWAYGVTTWEIFTFGEKPYERIETSNVKAHILSGGRLPQPVNCSLELYQLMLKCWNENPQMRPNFIELFGFFNEFKKHPDVYLHSRASSSMTTVDLDSSIGGVTRSRLTIYPSSQLSTERQDPRPLSEISANDKASPTPVRLYGWGNVATSGNGPSTSSRRFDPRRRMRCSVPTPQTQSLQAGKFVKFQQHKRRSIGSRADTNTLSTSLSMTSSGMSDHWSHSTFPHHSHPTLVEAKEGNAAAADTRQMMVLRSGDPSCSSRPFNQGDGCNTESWASSGQPLLFSDQDSSMSQLMLSNFGYTSSDSHSSMLNRLAGTSTLPSIMQLPNDPENCQIQQAPESCRSNELGEPTVPGPNTPEDRGVCNAIPADFEMEAAAGYVWPQWPSALTPTEQANADTYLSDCPQLDLNHQLDEGSDEHLLSLNRQLWLRRNARQRQYYQRQSQLRRSAIGTNLPEQITEETVEEANSWQQPGDNPLFNESDTEETGDRYCPDPTSIRQL</sequence>
<feature type="domain" description="Protein kinase" evidence="16">
    <location>
        <begin position="1178"/>
        <end position="1512"/>
    </location>
</feature>
<feature type="region of interest" description="Disordered" evidence="15">
    <location>
        <begin position="1202"/>
        <end position="1241"/>
    </location>
</feature>
<dbReference type="GO" id="GO:0005524">
    <property type="term" value="F:ATP binding"/>
    <property type="evidence" value="ECO:0007669"/>
    <property type="project" value="UniProtKB-KW"/>
</dbReference>
<keyword evidence="5" id="KW-0812">Transmembrane</keyword>
<evidence type="ECO:0000256" key="11">
    <source>
        <dbReference type="ARBA" id="ARBA00023137"/>
    </source>
</evidence>
<dbReference type="InterPro" id="IPR008266">
    <property type="entry name" value="Tyr_kinase_AS"/>
</dbReference>
<dbReference type="PRINTS" id="PR00109">
    <property type="entry name" value="TYRKINASE"/>
</dbReference>
<dbReference type="InterPro" id="IPR000494">
    <property type="entry name" value="Rcpt_L-dom"/>
</dbReference>
<keyword evidence="4" id="KW-0808">Transferase</keyword>
<keyword evidence="13" id="KW-0325">Glycoprotein</keyword>
<dbReference type="EC" id="2.7.10.1" evidence="2"/>
<evidence type="ECO:0000256" key="5">
    <source>
        <dbReference type="ARBA" id="ARBA00022692"/>
    </source>
</evidence>
<keyword evidence="6" id="KW-0547">Nucleotide-binding</keyword>
<dbReference type="GO" id="GO:0007169">
    <property type="term" value="P:cell surface receptor protein tyrosine kinase signaling pathway"/>
    <property type="evidence" value="ECO:0007669"/>
    <property type="project" value="TreeGrafter"/>
</dbReference>
<keyword evidence="7" id="KW-0418">Kinase</keyword>
<reference evidence="17" key="1">
    <citation type="submission" date="2019-05" db="EMBL/GenBank/DDBJ databases">
        <title>Annotation for the trematode Paragonimus heterotremus.</title>
        <authorList>
            <person name="Choi Y.-J."/>
        </authorList>
    </citation>
    <scope>NUCLEOTIDE SEQUENCE</scope>
    <source>
        <strain evidence="17">LC</strain>
    </source>
</reference>
<evidence type="ECO:0000256" key="7">
    <source>
        <dbReference type="ARBA" id="ARBA00022777"/>
    </source>
</evidence>